<dbReference type="Pfam" id="PF00581">
    <property type="entry name" value="Rhodanese"/>
    <property type="match status" value="1"/>
</dbReference>
<dbReference type="Proteomes" id="UP000602647">
    <property type="component" value="Unassembled WGS sequence"/>
</dbReference>
<protein>
    <submittedName>
        <fullName evidence="2">Rhodanese-like domain-containing protein</fullName>
    </submittedName>
</protein>
<dbReference type="Gene3D" id="3.40.250.10">
    <property type="entry name" value="Rhodanese-like domain"/>
    <property type="match status" value="1"/>
</dbReference>
<comment type="caution">
    <text evidence="2">The sequence shown here is derived from an EMBL/GenBank/DDBJ whole genome shotgun (WGS) entry which is preliminary data.</text>
</comment>
<dbReference type="InterPro" id="IPR001763">
    <property type="entry name" value="Rhodanese-like_dom"/>
</dbReference>
<dbReference type="InterPro" id="IPR036873">
    <property type="entry name" value="Rhodanese-like_dom_sf"/>
</dbReference>
<dbReference type="SMART" id="SM00450">
    <property type="entry name" value="RHOD"/>
    <property type="match status" value="1"/>
</dbReference>
<reference evidence="2" key="1">
    <citation type="submission" date="2020-08" db="EMBL/GenBank/DDBJ databases">
        <title>Genome public.</title>
        <authorList>
            <person name="Liu C."/>
            <person name="Sun Q."/>
        </authorList>
    </citation>
    <scope>NUCLEOTIDE SEQUENCE</scope>
    <source>
        <strain evidence="2">BX12</strain>
    </source>
</reference>
<dbReference type="RefSeq" id="WP_187302824.1">
    <property type="nucleotide sequence ID" value="NZ_CBCTQH010000009.1"/>
</dbReference>
<name>A0A923NPF7_9FIRM</name>
<evidence type="ECO:0000259" key="1">
    <source>
        <dbReference type="PROSITE" id="PS50206"/>
    </source>
</evidence>
<dbReference type="PANTHER" id="PTHR45431">
    <property type="entry name" value="RHODANESE-LIKE DOMAIN-CONTAINING PROTEIN 15, CHLOROPLASTIC"/>
    <property type="match status" value="1"/>
</dbReference>
<keyword evidence="3" id="KW-1185">Reference proteome</keyword>
<dbReference type="EMBL" id="JACRYT010000006">
    <property type="protein sequence ID" value="MBC6679718.1"/>
    <property type="molecule type" value="Genomic_DNA"/>
</dbReference>
<organism evidence="2 3">
    <name type="scientific">Zhenpiania hominis</name>
    <dbReference type="NCBI Taxonomy" id="2763644"/>
    <lineage>
        <taxon>Bacteria</taxon>
        <taxon>Bacillati</taxon>
        <taxon>Bacillota</taxon>
        <taxon>Clostridia</taxon>
        <taxon>Peptostreptococcales</taxon>
        <taxon>Anaerovoracaceae</taxon>
        <taxon>Zhenpiania</taxon>
    </lineage>
</organism>
<dbReference type="InterPro" id="IPR052367">
    <property type="entry name" value="Thiosulfate_ST/Rhodanese-like"/>
</dbReference>
<proteinExistence type="predicted"/>
<dbReference type="SUPFAM" id="SSF52821">
    <property type="entry name" value="Rhodanese/Cell cycle control phosphatase"/>
    <property type="match status" value="1"/>
</dbReference>
<dbReference type="CDD" id="cd00158">
    <property type="entry name" value="RHOD"/>
    <property type="match status" value="1"/>
</dbReference>
<dbReference type="PROSITE" id="PS50206">
    <property type="entry name" value="RHODANESE_3"/>
    <property type="match status" value="1"/>
</dbReference>
<evidence type="ECO:0000313" key="2">
    <source>
        <dbReference type="EMBL" id="MBC6679718.1"/>
    </source>
</evidence>
<gene>
    <name evidence="2" type="ORF">H9L42_07745</name>
</gene>
<accession>A0A923NPF7</accession>
<dbReference type="AlphaFoldDB" id="A0A923NPF7"/>
<sequence length="111" mass="12333">MNFLHFFSRNKIDESVKEAREKTGSILLDVRTPEEYRSGHIPGSRNIPLQDLEQADTVLKDKDAPLYLYCQSGARSSMAAALLRSMGFTQVSDMGGISGWHGEIERGGKES</sequence>
<feature type="domain" description="Rhodanese" evidence="1">
    <location>
        <begin position="21"/>
        <end position="106"/>
    </location>
</feature>
<dbReference type="PANTHER" id="PTHR45431:SF3">
    <property type="entry name" value="RHODANESE-LIKE DOMAIN-CONTAINING PROTEIN 15, CHLOROPLASTIC"/>
    <property type="match status" value="1"/>
</dbReference>
<evidence type="ECO:0000313" key="3">
    <source>
        <dbReference type="Proteomes" id="UP000602647"/>
    </source>
</evidence>